<comment type="caution">
    <text evidence="6">The sequence shown here is derived from an EMBL/GenBank/DDBJ whole genome shotgun (WGS) entry which is preliminary data.</text>
</comment>
<comment type="similarity">
    <text evidence="1 4">Belongs to the aldehyde dehydrogenase family.</text>
</comment>
<protein>
    <recommendedName>
        <fullName evidence="5">Aldehyde dehydrogenase domain-containing protein</fullName>
    </recommendedName>
</protein>
<evidence type="ECO:0000256" key="2">
    <source>
        <dbReference type="ARBA" id="ARBA00023002"/>
    </source>
</evidence>
<dbReference type="PROSITE" id="PS00070">
    <property type="entry name" value="ALDEHYDE_DEHYDR_CYS"/>
    <property type="match status" value="1"/>
</dbReference>
<keyword evidence="2 4" id="KW-0560">Oxidoreductase</keyword>
<feature type="active site" evidence="3">
    <location>
        <position position="302"/>
    </location>
</feature>
<dbReference type="PROSITE" id="PS00687">
    <property type="entry name" value="ALDEHYDE_DEHYDR_GLU"/>
    <property type="match status" value="1"/>
</dbReference>
<keyword evidence="7" id="KW-1185">Reference proteome</keyword>
<evidence type="ECO:0000313" key="7">
    <source>
        <dbReference type="Proteomes" id="UP001055712"/>
    </source>
</evidence>
<evidence type="ECO:0000256" key="3">
    <source>
        <dbReference type="PROSITE-ProRule" id="PRU10007"/>
    </source>
</evidence>
<dbReference type="Gene3D" id="3.40.309.10">
    <property type="entry name" value="Aldehyde Dehydrogenase, Chain A, domain 2"/>
    <property type="match status" value="1"/>
</dbReference>
<dbReference type="Proteomes" id="UP001055712">
    <property type="component" value="Unassembled WGS sequence"/>
</dbReference>
<dbReference type="OrthoDB" id="310895at2759"/>
<evidence type="ECO:0000256" key="1">
    <source>
        <dbReference type="ARBA" id="ARBA00009986"/>
    </source>
</evidence>
<dbReference type="PANTHER" id="PTHR11699">
    <property type="entry name" value="ALDEHYDE DEHYDROGENASE-RELATED"/>
    <property type="match status" value="1"/>
</dbReference>
<dbReference type="InterPro" id="IPR016162">
    <property type="entry name" value="Ald_DH_N"/>
</dbReference>
<evidence type="ECO:0000259" key="5">
    <source>
        <dbReference type="Pfam" id="PF00171"/>
    </source>
</evidence>
<accession>A0A9D4TU67</accession>
<name>A0A9D4TU67_CHLVU</name>
<dbReference type="Pfam" id="PF00171">
    <property type="entry name" value="Aldedh"/>
    <property type="match status" value="1"/>
</dbReference>
<reference evidence="6" key="2">
    <citation type="submission" date="2020-11" db="EMBL/GenBank/DDBJ databases">
        <authorList>
            <person name="Cecchin M."/>
            <person name="Marcolungo L."/>
            <person name="Rossato M."/>
            <person name="Girolomoni L."/>
            <person name="Cosentino E."/>
            <person name="Cuine S."/>
            <person name="Li-Beisson Y."/>
            <person name="Delledonne M."/>
            <person name="Ballottari M."/>
        </authorList>
    </citation>
    <scope>NUCLEOTIDE SEQUENCE</scope>
    <source>
        <strain evidence="6">211/11P</strain>
        <tissue evidence="6">Whole cell</tissue>
    </source>
</reference>
<dbReference type="SUPFAM" id="SSF53720">
    <property type="entry name" value="ALDH-like"/>
    <property type="match status" value="1"/>
</dbReference>
<dbReference type="GO" id="GO:0016620">
    <property type="term" value="F:oxidoreductase activity, acting on the aldehyde or oxo group of donors, NAD or NADP as acceptor"/>
    <property type="evidence" value="ECO:0007669"/>
    <property type="project" value="InterPro"/>
</dbReference>
<evidence type="ECO:0000313" key="6">
    <source>
        <dbReference type="EMBL" id="KAI3434720.1"/>
    </source>
</evidence>
<dbReference type="InterPro" id="IPR016161">
    <property type="entry name" value="Ald_DH/histidinol_DH"/>
</dbReference>
<feature type="domain" description="Aldehyde dehydrogenase" evidence="5">
    <location>
        <begin position="64"/>
        <end position="531"/>
    </location>
</feature>
<gene>
    <name evidence="6" type="ORF">D9Q98_002781</name>
</gene>
<dbReference type="InterPro" id="IPR016160">
    <property type="entry name" value="Ald_DH_CS_CYS"/>
</dbReference>
<reference evidence="6" key="1">
    <citation type="journal article" date="2019" name="Plant J.">
        <title>Chlorella vulgaris genome assembly and annotation reveals the molecular basis for metabolic acclimation to high light conditions.</title>
        <authorList>
            <person name="Cecchin M."/>
            <person name="Marcolungo L."/>
            <person name="Rossato M."/>
            <person name="Girolomoni L."/>
            <person name="Cosentino E."/>
            <person name="Cuine S."/>
            <person name="Li-Beisson Y."/>
            <person name="Delledonne M."/>
            <person name="Ballottari M."/>
        </authorList>
    </citation>
    <scope>NUCLEOTIDE SEQUENCE</scope>
    <source>
        <strain evidence="6">211/11P</strain>
    </source>
</reference>
<dbReference type="Gene3D" id="3.40.605.10">
    <property type="entry name" value="Aldehyde Dehydrogenase, Chain A, domain 1"/>
    <property type="match status" value="1"/>
</dbReference>
<dbReference type="EMBL" id="SIDB01000003">
    <property type="protein sequence ID" value="KAI3434720.1"/>
    <property type="molecule type" value="Genomic_DNA"/>
</dbReference>
<proteinExistence type="inferred from homology"/>
<evidence type="ECO:0000256" key="4">
    <source>
        <dbReference type="RuleBase" id="RU003345"/>
    </source>
</evidence>
<dbReference type="InterPro" id="IPR029510">
    <property type="entry name" value="Ald_DH_CS_GLU"/>
</dbReference>
<dbReference type="AlphaFoldDB" id="A0A9D4TU67"/>
<organism evidence="6 7">
    <name type="scientific">Chlorella vulgaris</name>
    <name type="common">Green alga</name>
    <dbReference type="NCBI Taxonomy" id="3077"/>
    <lineage>
        <taxon>Eukaryota</taxon>
        <taxon>Viridiplantae</taxon>
        <taxon>Chlorophyta</taxon>
        <taxon>core chlorophytes</taxon>
        <taxon>Trebouxiophyceae</taxon>
        <taxon>Chlorellales</taxon>
        <taxon>Chlorellaceae</taxon>
        <taxon>Chlorella clade</taxon>
        <taxon>Chlorella</taxon>
    </lineage>
</organism>
<dbReference type="InterPro" id="IPR016163">
    <property type="entry name" value="Ald_DH_C"/>
</dbReference>
<sequence>MAALLDLQAVWAVSQNLPPLAVAAAVLGAILSGLLFVRLLSQSVPSIAVQPITGVALPASRRASKNLIPCHDPGTQQLLGYVPAMTATQVRELVARAKTAGEEWRRSSFGQRSLLLKIILKFIVENQEEICRVSAMDSGKPMVDAAFGEIMVTCEKIWWLVQQGERYLRPESRSAGTMMFYKSARVEYVPVGVVGAIVPWNYPFHNIFNPLTAALFAGNAIVVKVSEHASWSAQYYKAIIDAALAAAGAPPDLVQIVTGYGEAGQALVTSPDVGKLIFVGSTQIGRKVMEAAAANLTPVVLELGGKDAFVVCGDADLNMVLPTALRGAFQSCGQNCAGAERFIVQDTIHDEFVRRAAATTAALRQGPASGEGMVDCGAMCMPGAAEKVQELVDDAVKKGAKVAAGGTLPGEAAGGGQFYPPTVLTGVTPAMRIWHEEVFGPVMAVVSFSTDDEAVAIANDCPFGLGSNVFSSSRRRARAIAARLEAGMSSINDFATTYMCQSLPFGGVKHSGFDRFAGIEGLRGMCIPKAVAEDRWPFKTAIPPLLQYPVSDKAFDFVSSLVWMFYAPGWGGNLKGLCGLLACFLPGGSKTRAKAAAGGSKKGQ</sequence>
<dbReference type="FunFam" id="3.40.309.10:FF:000009">
    <property type="entry name" value="Aldehyde dehydrogenase A"/>
    <property type="match status" value="1"/>
</dbReference>
<dbReference type="InterPro" id="IPR015590">
    <property type="entry name" value="Aldehyde_DH_dom"/>
</dbReference>